<dbReference type="InterPro" id="IPR013655">
    <property type="entry name" value="PAS_fold_3"/>
</dbReference>
<dbReference type="InterPro" id="IPR001932">
    <property type="entry name" value="PPM-type_phosphatase-like_dom"/>
</dbReference>
<dbReference type="InterPro" id="IPR003018">
    <property type="entry name" value="GAF"/>
</dbReference>
<dbReference type="SMART" id="SM00065">
    <property type="entry name" value="GAF"/>
    <property type="match status" value="1"/>
</dbReference>
<feature type="domain" description="PAS" evidence="2">
    <location>
        <begin position="117"/>
        <end position="162"/>
    </location>
</feature>
<dbReference type="Gene3D" id="3.30.450.40">
    <property type="match status" value="2"/>
</dbReference>
<dbReference type="InterPro" id="IPR035965">
    <property type="entry name" value="PAS-like_dom_sf"/>
</dbReference>
<organism evidence="4 5">
    <name type="scientific">Nocardioides deserti</name>
    <dbReference type="NCBI Taxonomy" id="1588644"/>
    <lineage>
        <taxon>Bacteria</taxon>
        <taxon>Bacillati</taxon>
        <taxon>Actinomycetota</taxon>
        <taxon>Actinomycetes</taxon>
        <taxon>Propionibacteriales</taxon>
        <taxon>Nocardioidaceae</taxon>
        <taxon>Nocardioides</taxon>
    </lineage>
</organism>
<dbReference type="CDD" id="cd00130">
    <property type="entry name" value="PAS"/>
    <property type="match status" value="2"/>
</dbReference>
<dbReference type="SMART" id="SM00091">
    <property type="entry name" value="PAS"/>
    <property type="match status" value="2"/>
</dbReference>
<dbReference type="SMART" id="SM00331">
    <property type="entry name" value="PP2C_SIG"/>
    <property type="match status" value="1"/>
</dbReference>
<dbReference type="InterPro" id="IPR000014">
    <property type="entry name" value="PAS"/>
</dbReference>
<dbReference type="InterPro" id="IPR013656">
    <property type="entry name" value="PAS_4"/>
</dbReference>
<keyword evidence="5" id="KW-1185">Reference proteome</keyword>
<dbReference type="Gene3D" id="3.30.450.20">
    <property type="entry name" value="PAS domain"/>
    <property type="match status" value="2"/>
</dbReference>
<dbReference type="PANTHER" id="PTHR43156">
    <property type="entry name" value="STAGE II SPORULATION PROTEIN E-RELATED"/>
    <property type="match status" value="1"/>
</dbReference>
<evidence type="ECO:0000259" key="2">
    <source>
        <dbReference type="PROSITE" id="PS50112"/>
    </source>
</evidence>
<name>A0ABR6UE94_9ACTN</name>
<feature type="domain" description="PAC" evidence="3">
    <location>
        <begin position="165"/>
        <end position="217"/>
    </location>
</feature>
<dbReference type="SUPFAM" id="SSF55785">
    <property type="entry name" value="PYP-like sensor domain (PAS domain)"/>
    <property type="match status" value="2"/>
</dbReference>
<dbReference type="PROSITE" id="PS50113">
    <property type="entry name" value="PAC"/>
    <property type="match status" value="1"/>
</dbReference>
<dbReference type="SUPFAM" id="SSF81606">
    <property type="entry name" value="PP2C-like"/>
    <property type="match status" value="1"/>
</dbReference>
<dbReference type="SUPFAM" id="SSF55781">
    <property type="entry name" value="GAF domain-like"/>
    <property type="match status" value="2"/>
</dbReference>
<dbReference type="Pfam" id="PF07228">
    <property type="entry name" value="SpoIIE"/>
    <property type="match status" value="1"/>
</dbReference>
<dbReference type="Proteomes" id="UP000604001">
    <property type="component" value="Unassembled WGS sequence"/>
</dbReference>
<evidence type="ECO:0000259" key="3">
    <source>
        <dbReference type="PROSITE" id="PS50113"/>
    </source>
</evidence>
<evidence type="ECO:0000313" key="4">
    <source>
        <dbReference type="EMBL" id="MBC2962483.1"/>
    </source>
</evidence>
<dbReference type="InterPro" id="IPR029016">
    <property type="entry name" value="GAF-like_dom_sf"/>
</dbReference>
<keyword evidence="1" id="KW-0378">Hydrolase</keyword>
<dbReference type="Gene3D" id="3.60.40.10">
    <property type="entry name" value="PPM-type phosphatase domain"/>
    <property type="match status" value="1"/>
</dbReference>
<gene>
    <name evidence="4" type="ORF">H7344_19515</name>
</gene>
<evidence type="ECO:0000313" key="5">
    <source>
        <dbReference type="Proteomes" id="UP000604001"/>
    </source>
</evidence>
<comment type="caution">
    <text evidence="4">The sequence shown here is derived from an EMBL/GenBank/DDBJ whole genome shotgun (WGS) entry which is preliminary data.</text>
</comment>
<dbReference type="Pfam" id="PF08447">
    <property type="entry name" value="PAS_3"/>
    <property type="match status" value="1"/>
</dbReference>
<dbReference type="Pfam" id="PF13185">
    <property type="entry name" value="GAF_2"/>
    <property type="match status" value="2"/>
</dbReference>
<dbReference type="PROSITE" id="PS50112">
    <property type="entry name" value="PAS"/>
    <property type="match status" value="2"/>
</dbReference>
<dbReference type="InterPro" id="IPR036457">
    <property type="entry name" value="PPM-type-like_dom_sf"/>
</dbReference>
<accession>A0ABR6UE94</accession>
<proteinExistence type="predicted"/>
<sequence>MLGAGPLDERLCARVLLEDGPVRLDVAAESSGSHLAVPLRTGGHVVGALCVSVPAPRRWSERDVALLEELAGPVVAELELGALVATYEDDRLVWQVAVDAGGVGAFDWDLVTGELRWDDRLLDLFGLDRDGFAGTIEAFRASVHPEDRARVEAALGAAIDSCGTFESEYRIQLPSGHTRWVDARGQAVAGADGSAVRLLGAAHDSTARRDGDARVARVLESMPTAFYQLDADWRFAYVNGEAERLLAATRDSLIGRVVWDRFPAAVGGSFEEHYRRAVETGEPVAFEAYYPAPLDGWYEVRAWPSPDGLAVYFLDITDRRRAHDRLQEGAEQTQLLSDVSASLATTLDTEEAVRRLPQLIAPRVADWSIVTLLTEPAGVGTTAARPWRTNLRDAGHWHHDPVKRALVTVYASTRLRALSDSAPLARAATGQQPVIHRTDATQALLGSLAPGPARDAISALAPRSGAFIPLRARGRVVGLLSAFREEDREPFTDEDVALLLDLGNRAGLAIDNTRLFGLQRDLAEGLQRSMLTAPPAIDHLEVAVRYAPAAVAARVGGDWYDAFRQQDGATVVVIGDVIGHDVAAAAAMGQARTLLRGIAATTGAGPAAVLRDLEGAMRLLEVDVLATALVARLDRPDAGVPGPTRLRWSNAGHLDPVVVHPDGRVETLAPAVRDPLLGLGEGPGRTEQEVLLAPGSTVVLYTDGLVERRGEHLDAGLARLAEAVRELAAEDLTLGELCDRLLARLVPSGAADDIALVAVRLGSDGDEGDVVGAAPDGGSRDRR</sequence>
<dbReference type="PANTHER" id="PTHR43156:SF2">
    <property type="entry name" value="STAGE II SPORULATION PROTEIN E"/>
    <property type="match status" value="1"/>
</dbReference>
<evidence type="ECO:0000256" key="1">
    <source>
        <dbReference type="ARBA" id="ARBA00022801"/>
    </source>
</evidence>
<protein>
    <submittedName>
        <fullName evidence="4">SpoIIE family protein phosphatase</fullName>
    </submittedName>
</protein>
<dbReference type="Pfam" id="PF08448">
    <property type="entry name" value="PAS_4"/>
    <property type="match status" value="1"/>
</dbReference>
<dbReference type="EMBL" id="JACMYC010000023">
    <property type="protein sequence ID" value="MBC2962483.1"/>
    <property type="molecule type" value="Genomic_DNA"/>
</dbReference>
<dbReference type="InterPro" id="IPR052016">
    <property type="entry name" value="Bact_Sigma-Reg"/>
</dbReference>
<feature type="domain" description="PAS" evidence="2">
    <location>
        <begin position="211"/>
        <end position="281"/>
    </location>
</feature>
<dbReference type="InterPro" id="IPR000700">
    <property type="entry name" value="PAS-assoc_C"/>
</dbReference>
<reference evidence="4 5" key="1">
    <citation type="submission" date="2020-08" db="EMBL/GenBank/DDBJ databases">
        <title>novel species in genus Nocardioides.</title>
        <authorList>
            <person name="Zhang G."/>
        </authorList>
    </citation>
    <scope>NUCLEOTIDE SEQUENCE [LARGE SCALE GENOMIC DNA]</scope>
    <source>
        <strain evidence="4 5">SC8A-24</strain>
    </source>
</reference>